<protein>
    <submittedName>
        <fullName evidence="1">Uncharacterized protein</fullName>
    </submittedName>
</protein>
<dbReference type="EMBL" id="UINC01000168">
    <property type="protein sequence ID" value="SUZ50412.1"/>
    <property type="molecule type" value="Genomic_DNA"/>
</dbReference>
<name>A0A381N731_9ZZZZ</name>
<sequence>MDKHKSKYLAKMPFEAQLSFSWF</sequence>
<accession>A0A381N731</accession>
<proteinExistence type="predicted"/>
<dbReference type="AlphaFoldDB" id="A0A381N731"/>
<reference evidence="1" key="1">
    <citation type="submission" date="2018-05" db="EMBL/GenBank/DDBJ databases">
        <authorList>
            <person name="Lanie J.A."/>
            <person name="Ng W.-L."/>
            <person name="Kazmierczak K.M."/>
            <person name="Andrzejewski T.M."/>
            <person name="Davidsen T.M."/>
            <person name="Wayne K.J."/>
            <person name="Tettelin H."/>
            <person name="Glass J.I."/>
            <person name="Rusch D."/>
            <person name="Podicherti R."/>
            <person name="Tsui H.-C.T."/>
            <person name="Winkler M.E."/>
        </authorList>
    </citation>
    <scope>NUCLEOTIDE SEQUENCE</scope>
</reference>
<evidence type="ECO:0000313" key="1">
    <source>
        <dbReference type="EMBL" id="SUZ50412.1"/>
    </source>
</evidence>
<gene>
    <name evidence="1" type="ORF">METZ01_LOCUS3266</name>
</gene>
<organism evidence="1">
    <name type="scientific">marine metagenome</name>
    <dbReference type="NCBI Taxonomy" id="408172"/>
    <lineage>
        <taxon>unclassified sequences</taxon>
        <taxon>metagenomes</taxon>
        <taxon>ecological metagenomes</taxon>
    </lineage>
</organism>